<keyword evidence="3" id="KW-1185">Reference proteome</keyword>
<feature type="compositionally biased region" description="Low complexity" evidence="1">
    <location>
        <begin position="582"/>
        <end position="596"/>
    </location>
</feature>
<organism evidence="2 3">
    <name type="scientific">Microbotryum intermedium</name>
    <dbReference type="NCBI Taxonomy" id="269621"/>
    <lineage>
        <taxon>Eukaryota</taxon>
        <taxon>Fungi</taxon>
        <taxon>Dikarya</taxon>
        <taxon>Basidiomycota</taxon>
        <taxon>Pucciniomycotina</taxon>
        <taxon>Microbotryomycetes</taxon>
        <taxon>Microbotryales</taxon>
        <taxon>Microbotryaceae</taxon>
        <taxon>Microbotryum</taxon>
    </lineage>
</organism>
<feature type="compositionally biased region" description="Basic and acidic residues" evidence="1">
    <location>
        <begin position="432"/>
        <end position="447"/>
    </location>
</feature>
<accession>A0A238FFN6</accession>
<feature type="compositionally biased region" description="Low complexity" evidence="1">
    <location>
        <begin position="300"/>
        <end position="317"/>
    </location>
</feature>
<feature type="compositionally biased region" description="Acidic residues" evidence="1">
    <location>
        <begin position="477"/>
        <end position="495"/>
    </location>
</feature>
<dbReference type="OrthoDB" id="2537961at2759"/>
<feature type="compositionally biased region" description="Low complexity" evidence="1">
    <location>
        <begin position="123"/>
        <end position="139"/>
    </location>
</feature>
<feature type="compositionally biased region" description="Basic and acidic residues" evidence="1">
    <location>
        <begin position="461"/>
        <end position="476"/>
    </location>
</feature>
<dbReference type="Proteomes" id="UP000198372">
    <property type="component" value="Unassembled WGS sequence"/>
</dbReference>
<feature type="region of interest" description="Disordered" evidence="1">
    <location>
        <begin position="299"/>
        <end position="330"/>
    </location>
</feature>
<feature type="region of interest" description="Disordered" evidence="1">
    <location>
        <begin position="163"/>
        <end position="228"/>
    </location>
</feature>
<reference evidence="3" key="1">
    <citation type="submission" date="2016-09" db="EMBL/GenBank/DDBJ databases">
        <authorList>
            <person name="Jeantristanb JTB J.-T."/>
            <person name="Ricardo R."/>
        </authorList>
    </citation>
    <scope>NUCLEOTIDE SEQUENCE [LARGE SCALE GENOMIC DNA]</scope>
</reference>
<feature type="compositionally biased region" description="Acidic residues" evidence="1">
    <location>
        <begin position="506"/>
        <end position="517"/>
    </location>
</feature>
<evidence type="ECO:0000256" key="1">
    <source>
        <dbReference type="SAM" id="MobiDB-lite"/>
    </source>
</evidence>
<feature type="compositionally biased region" description="Low complexity" evidence="1">
    <location>
        <begin position="189"/>
        <end position="220"/>
    </location>
</feature>
<proteinExistence type="predicted"/>
<feature type="region of interest" description="Disordered" evidence="1">
    <location>
        <begin position="421"/>
        <end position="539"/>
    </location>
</feature>
<dbReference type="AlphaFoldDB" id="A0A238FFN6"/>
<dbReference type="STRING" id="269621.A0A238FFN6"/>
<gene>
    <name evidence="2" type="ORF">BQ2448_4157</name>
</gene>
<feature type="compositionally biased region" description="Low complexity" evidence="1">
    <location>
        <begin position="646"/>
        <end position="671"/>
    </location>
</feature>
<feature type="compositionally biased region" description="Basic and acidic residues" evidence="1">
    <location>
        <begin position="518"/>
        <end position="537"/>
    </location>
</feature>
<evidence type="ECO:0000313" key="3">
    <source>
        <dbReference type="Proteomes" id="UP000198372"/>
    </source>
</evidence>
<feature type="compositionally biased region" description="Basic and acidic residues" evidence="1">
    <location>
        <begin position="559"/>
        <end position="574"/>
    </location>
</feature>
<feature type="compositionally biased region" description="Acidic residues" evidence="1">
    <location>
        <begin position="730"/>
        <end position="740"/>
    </location>
</feature>
<feature type="compositionally biased region" description="Low complexity" evidence="1">
    <location>
        <begin position="611"/>
        <end position="628"/>
    </location>
</feature>
<feature type="compositionally biased region" description="Polar residues" evidence="1">
    <location>
        <begin position="688"/>
        <end position="697"/>
    </location>
</feature>
<protein>
    <submittedName>
        <fullName evidence="2">BQ2448_4157 protein</fullName>
    </submittedName>
</protein>
<feature type="region of interest" description="Disordered" evidence="1">
    <location>
        <begin position="103"/>
        <end position="146"/>
    </location>
</feature>
<sequence length="748" mass="81907">MGIWSPAAYDALLLEKIKTMLSSHLNSPKYATIRTTYEQFVLDLDVQDEGSKNAIKSLIRVSTLQLVLSLRHQPREREKKESNLAITTRMTSQETVVRRRLLPHSQPGHGTVPEPFLTLDPRSGALLGSTARSSAASTSNEPALQLEAASRAAANAWTTTAASSARATPYHGQRDTSVHAPSGPIISIGTRRSTTGPETSTSTTTTTTRTPRSPRVTGTSDTQTAANDDPRLSWQQFLSESAGGDRSTFETTLGSSSFIPINAPITSSREVIDLPSPTTARDSGYHIVNVPSLPARLAFGPGPTASSSTSGSASASVLPPPPPPRVANLRPPATAEQIWHALFDDVPFPLDDLVHIPFEVFLLSLNEVMDPPIVESTNFSNLCDELQSRDPGFNLRLRGVQRRQSASRLLYELRNVASLGGGGRDQTLSVEEATREDRERDARRREAQTMTADDVGINGEGEDRRRFREEMRGGAREEEDQDEEGESGEEEEEDALMSGPFFDPDFNYDPDMSDSQDDDRTQQEHATTEEDFRDHSSRLRTLLRRGADEWVQEVLRLEERTPGWNDRTENPRGGEEEEEESTTMTTTTTAATSTNTSPPPREAGGECPFVGGTTPRRPTGTISTTGTSAEIAEAAQRANRRIRPLPSRSQIIPSFSSSSTPRWSTTPTTDPIHGSTNTSRRPLRLQRVSGSGQTRWSWSDRVQDGEGEGEGEGEALYPRFGARTMTTGDNAEDDAGEDVYEGSRVFHL</sequence>
<dbReference type="EMBL" id="FMSP01000009">
    <property type="protein sequence ID" value="SCV72620.1"/>
    <property type="molecule type" value="Genomic_DNA"/>
</dbReference>
<evidence type="ECO:0000313" key="2">
    <source>
        <dbReference type="EMBL" id="SCV72620.1"/>
    </source>
</evidence>
<feature type="region of interest" description="Disordered" evidence="1">
    <location>
        <begin position="559"/>
        <end position="748"/>
    </location>
</feature>
<name>A0A238FFN6_9BASI</name>